<feature type="compositionally biased region" description="Basic residues" evidence="1">
    <location>
        <begin position="121"/>
        <end position="130"/>
    </location>
</feature>
<accession>A0AAW0G4B7</accession>
<feature type="compositionally biased region" description="Low complexity" evidence="1">
    <location>
        <begin position="322"/>
        <end position="337"/>
    </location>
</feature>
<dbReference type="AlphaFoldDB" id="A0AAW0G4B7"/>
<feature type="compositionally biased region" description="Acidic residues" evidence="1">
    <location>
        <begin position="301"/>
        <end position="310"/>
    </location>
</feature>
<protein>
    <submittedName>
        <fullName evidence="3">Uncharacterized protein</fullName>
    </submittedName>
</protein>
<evidence type="ECO:0000256" key="2">
    <source>
        <dbReference type="SAM" id="SignalP"/>
    </source>
</evidence>
<proteinExistence type="predicted"/>
<evidence type="ECO:0000256" key="1">
    <source>
        <dbReference type="SAM" id="MobiDB-lite"/>
    </source>
</evidence>
<dbReference type="Proteomes" id="UP001385951">
    <property type="component" value="Unassembled WGS sequence"/>
</dbReference>
<feature type="region of interest" description="Disordered" evidence="1">
    <location>
        <begin position="30"/>
        <end position="409"/>
    </location>
</feature>
<feature type="compositionally biased region" description="Basic and acidic residues" evidence="1">
    <location>
        <begin position="231"/>
        <end position="247"/>
    </location>
</feature>
<evidence type="ECO:0000313" key="4">
    <source>
        <dbReference type="Proteomes" id="UP001385951"/>
    </source>
</evidence>
<dbReference type="EMBL" id="JASBNA010000012">
    <property type="protein sequence ID" value="KAK7687701.1"/>
    <property type="molecule type" value="Genomic_DNA"/>
</dbReference>
<feature type="compositionally biased region" description="Polar residues" evidence="1">
    <location>
        <begin position="145"/>
        <end position="157"/>
    </location>
</feature>
<reference evidence="3 4" key="1">
    <citation type="submission" date="2022-09" db="EMBL/GenBank/DDBJ databases">
        <authorList>
            <person name="Palmer J.M."/>
        </authorList>
    </citation>
    <scope>NUCLEOTIDE SEQUENCE [LARGE SCALE GENOMIC DNA]</scope>
    <source>
        <strain evidence="3 4">DSM 7382</strain>
    </source>
</reference>
<evidence type="ECO:0000313" key="3">
    <source>
        <dbReference type="EMBL" id="KAK7687701.1"/>
    </source>
</evidence>
<feature type="compositionally biased region" description="Polar residues" evidence="1">
    <location>
        <begin position="30"/>
        <end position="55"/>
    </location>
</feature>
<keyword evidence="4" id="KW-1185">Reference proteome</keyword>
<feature type="compositionally biased region" description="Low complexity" evidence="1">
    <location>
        <begin position="196"/>
        <end position="223"/>
    </location>
</feature>
<feature type="compositionally biased region" description="Polar residues" evidence="1">
    <location>
        <begin position="79"/>
        <end position="93"/>
    </location>
</feature>
<name>A0AAW0G4B7_9APHY</name>
<sequence length="409" mass="42890">MGSIQSYLTSPTALLLVAVVGAASYATSKHTLQPPLDSTSPSAIESATKQSNNVPGSTNTTTASSGSKKNKKKKQQNAVTSDAPSSSGAQANVVSFPPIIPGGFEPTTPTAPETPAESATKSKKKKKAKKASTPAGGAGARITPTEPQSDSSATAPESHTKPQKKKSPAPKPLAQSSLLENEGPWTRVESRKRTAPEGSASSSAPARPESDAGITSITGTSSSVADEAEAETSHAEENRRTLAEKLLPKARKTGVEDMLETPDVPTIGRVMRVAPRPDERPAAGFSWGDYEDVDESRLTADDADGEDDEGGWVVKSSRPKTKPQSTGSQTSQPSSAPEALTKKQRQNAAKREAQKAAKADAEAERQAALAKHKRDLERVKIAEQLNSSKGKKSGGMSSYVNEKGQLVWD</sequence>
<organism evidence="3 4">
    <name type="scientific">Cerrena zonata</name>
    <dbReference type="NCBI Taxonomy" id="2478898"/>
    <lineage>
        <taxon>Eukaryota</taxon>
        <taxon>Fungi</taxon>
        <taxon>Dikarya</taxon>
        <taxon>Basidiomycota</taxon>
        <taxon>Agaricomycotina</taxon>
        <taxon>Agaricomycetes</taxon>
        <taxon>Polyporales</taxon>
        <taxon>Cerrenaceae</taxon>
        <taxon>Cerrena</taxon>
    </lineage>
</organism>
<feature type="chain" id="PRO_5043530437" evidence="2">
    <location>
        <begin position="23"/>
        <end position="409"/>
    </location>
</feature>
<feature type="compositionally biased region" description="Basic and acidic residues" evidence="1">
    <location>
        <begin position="349"/>
        <end position="365"/>
    </location>
</feature>
<feature type="signal peptide" evidence="2">
    <location>
        <begin position="1"/>
        <end position="22"/>
    </location>
</feature>
<keyword evidence="2" id="KW-0732">Signal</keyword>
<comment type="caution">
    <text evidence="3">The sequence shown here is derived from an EMBL/GenBank/DDBJ whole genome shotgun (WGS) entry which is preliminary data.</text>
</comment>
<gene>
    <name evidence="3" type="ORF">QCA50_008917</name>
</gene>
<feature type="compositionally biased region" description="Low complexity" evidence="1">
    <location>
        <begin position="105"/>
        <end position="119"/>
    </location>
</feature>
<feature type="compositionally biased region" description="Low complexity" evidence="1">
    <location>
        <begin position="56"/>
        <end position="67"/>
    </location>
</feature>